<gene>
    <name evidence="1" type="ORF">HDF15_003117</name>
</gene>
<dbReference type="EMBL" id="JACHIO010000012">
    <property type="protein sequence ID" value="MBB5064757.1"/>
    <property type="molecule type" value="Genomic_DNA"/>
</dbReference>
<sequence>MEQPRSIRPAENSLGGSIGSSSAVFALRKGQQPTPENIKNSIEQQRASGGITLGSTSVSSGTIADFCKELEKGLDRKVVDETYLTVVMTSMWSGKIAHAMSSSTC</sequence>
<organism evidence="1 2">
    <name type="scientific">Granulicella mallensis</name>
    <dbReference type="NCBI Taxonomy" id="940614"/>
    <lineage>
        <taxon>Bacteria</taxon>
        <taxon>Pseudomonadati</taxon>
        <taxon>Acidobacteriota</taxon>
        <taxon>Terriglobia</taxon>
        <taxon>Terriglobales</taxon>
        <taxon>Acidobacteriaceae</taxon>
        <taxon>Granulicella</taxon>
    </lineage>
</organism>
<accession>A0A7W8EAF9</accession>
<dbReference type="Proteomes" id="UP000584867">
    <property type="component" value="Unassembled WGS sequence"/>
</dbReference>
<name>A0A7W8EAF9_9BACT</name>
<dbReference type="RefSeq" id="WP_184256912.1">
    <property type="nucleotide sequence ID" value="NZ_JACHIO010000012.1"/>
</dbReference>
<reference evidence="1 2" key="1">
    <citation type="submission" date="2020-08" db="EMBL/GenBank/DDBJ databases">
        <title>Genomic Encyclopedia of Type Strains, Phase IV (KMG-V): Genome sequencing to study the core and pangenomes of soil and plant-associated prokaryotes.</title>
        <authorList>
            <person name="Whitman W."/>
        </authorList>
    </citation>
    <scope>NUCLEOTIDE SEQUENCE [LARGE SCALE GENOMIC DNA]</scope>
    <source>
        <strain evidence="1 2">X5P3</strain>
    </source>
</reference>
<evidence type="ECO:0000313" key="1">
    <source>
        <dbReference type="EMBL" id="MBB5064757.1"/>
    </source>
</evidence>
<comment type="caution">
    <text evidence="1">The sequence shown here is derived from an EMBL/GenBank/DDBJ whole genome shotgun (WGS) entry which is preliminary data.</text>
</comment>
<protein>
    <submittedName>
        <fullName evidence="1">Uncharacterized protein</fullName>
    </submittedName>
</protein>
<dbReference type="AlphaFoldDB" id="A0A7W8EAF9"/>
<evidence type="ECO:0000313" key="2">
    <source>
        <dbReference type="Proteomes" id="UP000584867"/>
    </source>
</evidence>
<proteinExistence type="predicted"/>